<dbReference type="InterPro" id="IPR052926">
    <property type="entry name" value="Metallo-beta-lactamase_dom"/>
</dbReference>
<dbReference type="CDD" id="cd07713">
    <property type="entry name" value="DHPS-like_MBL-fold"/>
    <property type="match status" value="1"/>
</dbReference>
<gene>
    <name evidence="2" type="ORF">ENL39_06020</name>
</gene>
<dbReference type="Pfam" id="PF00753">
    <property type="entry name" value="Lactamase_B"/>
    <property type="match status" value="1"/>
</dbReference>
<dbReference type="PANTHER" id="PTHR13754">
    <property type="entry name" value="METALLO-BETA-LACTAMASE SUPERFAMILY PROTEIN"/>
    <property type="match status" value="1"/>
</dbReference>
<dbReference type="InterPro" id="IPR041712">
    <property type="entry name" value="DHPS-like_MBL-fold"/>
</dbReference>
<proteinExistence type="predicted"/>
<comment type="caution">
    <text evidence="2">The sequence shown here is derived from an EMBL/GenBank/DDBJ whole genome shotgun (WGS) entry which is preliminary data.</text>
</comment>
<dbReference type="Proteomes" id="UP000886070">
    <property type="component" value="Unassembled WGS sequence"/>
</dbReference>
<dbReference type="InterPro" id="IPR036866">
    <property type="entry name" value="RibonucZ/Hydroxyglut_hydro"/>
</dbReference>
<organism evidence="2">
    <name type="scientific">Aerophobetes bacterium</name>
    <dbReference type="NCBI Taxonomy" id="2030807"/>
    <lineage>
        <taxon>Bacteria</taxon>
        <taxon>Candidatus Aerophobota</taxon>
    </lineage>
</organism>
<accession>A0A7V5HZY6</accession>
<dbReference type="PANTHER" id="PTHR13754:SF13">
    <property type="entry name" value="METALLO-BETA-LACTAMASE SUPERFAMILY PROTEIN (AFU_ORTHOLOGUE AFUA_3G07630)"/>
    <property type="match status" value="1"/>
</dbReference>
<name>A0A7V5HZY6_UNCAE</name>
<dbReference type="AlphaFoldDB" id="A0A7V5HZY6"/>
<evidence type="ECO:0000259" key="1">
    <source>
        <dbReference type="Pfam" id="PF00753"/>
    </source>
</evidence>
<dbReference type="InterPro" id="IPR001279">
    <property type="entry name" value="Metallo-B-lactamas"/>
</dbReference>
<protein>
    <submittedName>
        <fullName evidence="2">MBL fold metallo-hydrolase</fullName>
    </submittedName>
</protein>
<dbReference type="GO" id="GO:0016740">
    <property type="term" value="F:transferase activity"/>
    <property type="evidence" value="ECO:0007669"/>
    <property type="project" value="TreeGrafter"/>
</dbReference>
<reference evidence="2" key="1">
    <citation type="journal article" date="2020" name="mSystems">
        <title>Genome- and Community-Level Interaction Insights into Carbon Utilization and Element Cycling Functions of Hydrothermarchaeota in Hydrothermal Sediment.</title>
        <authorList>
            <person name="Zhou Z."/>
            <person name="Liu Y."/>
            <person name="Xu W."/>
            <person name="Pan J."/>
            <person name="Luo Z.H."/>
            <person name="Li M."/>
        </authorList>
    </citation>
    <scope>NUCLEOTIDE SEQUENCE [LARGE SCALE GENOMIC DNA]</scope>
    <source>
        <strain evidence="2">HyVt-92</strain>
    </source>
</reference>
<feature type="domain" description="Metallo-beta-lactamase" evidence="1">
    <location>
        <begin position="57"/>
        <end position="113"/>
    </location>
</feature>
<dbReference type="EMBL" id="DRTT01000164">
    <property type="protein sequence ID" value="HHF99023.1"/>
    <property type="molecule type" value="Genomic_DNA"/>
</dbReference>
<evidence type="ECO:0000313" key="2">
    <source>
        <dbReference type="EMBL" id="HHF99023.1"/>
    </source>
</evidence>
<dbReference type="Gene3D" id="3.60.15.10">
    <property type="entry name" value="Ribonuclease Z/Hydroxyacylglutathione hydrolase-like"/>
    <property type="match status" value="1"/>
</dbReference>
<sequence length="270" mass="30321">MTPKIEFFLGSLILFVFFLAGTGFTGQKDSQSSHFIKITILYDNYIFNEDLKPSWGFSALIEGTERTFLFDTGADGKILLYNMQKLSINPEKIEAIFLSHIHGDHTGGLDSFLICNPHVSCYLPSSFPESFKQKVKNFGAKLVQVSHPVEIYKNIYSTGEMGKWIKEQSMLIKTEKGVIVITGCAHPGIVNIIKKAKEITKSNVYLVVGGFHLAGARSHQVKKIIQEFKKEGVEKVAPCHCSGDLTRKLFQEFYRENFIFAGVGKKIIIN</sequence>
<dbReference type="SUPFAM" id="SSF56281">
    <property type="entry name" value="Metallo-hydrolase/oxidoreductase"/>
    <property type="match status" value="1"/>
</dbReference>